<evidence type="ECO:0000256" key="4">
    <source>
        <dbReference type="ARBA" id="ARBA00035481"/>
    </source>
</evidence>
<dbReference type="Proteomes" id="UP000228952">
    <property type="component" value="Unassembled WGS sequence"/>
</dbReference>
<dbReference type="InterPro" id="IPR012677">
    <property type="entry name" value="Nucleotide-bd_a/b_plait_sf"/>
</dbReference>
<accession>A0A2M7W1Q5</accession>
<dbReference type="Pfam" id="PF00276">
    <property type="entry name" value="Ribosomal_L23"/>
    <property type="match status" value="1"/>
</dbReference>
<dbReference type="GO" id="GO:0006412">
    <property type="term" value="P:translation"/>
    <property type="evidence" value="ECO:0007669"/>
    <property type="project" value="InterPro"/>
</dbReference>
<dbReference type="SUPFAM" id="SSF54189">
    <property type="entry name" value="Ribosomal proteins S24e, L23 and L15e"/>
    <property type="match status" value="1"/>
</dbReference>
<organism evidence="5 6">
    <name type="scientific">Candidatus Dojkabacteria bacterium CG_4_10_14_0_2_um_filter_Dojkabacteria_WS6_41_15</name>
    <dbReference type="NCBI Taxonomy" id="2014249"/>
    <lineage>
        <taxon>Bacteria</taxon>
        <taxon>Candidatus Dojkabacteria</taxon>
    </lineage>
</organism>
<protein>
    <recommendedName>
        <fullName evidence="4">50S ribosomal protein L23</fullName>
    </recommendedName>
</protein>
<evidence type="ECO:0000256" key="1">
    <source>
        <dbReference type="ARBA" id="ARBA00006700"/>
    </source>
</evidence>
<dbReference type="AlphaFoldDB" id="A0A2M7W1Q5"/>
<dbReference type="GO" id="GO:0003735">
    <property type="term" value="F:structural constituent of ribosome"/>
    <property type="evidence" value="ECO:0007669"/>
    <property type="project" value="InterPro"/>
</dbReference>
<dbReference type="Gene3D" id="3.30.70.330">
    <property type="match status" value="1"/>
</dbReference>
<dbReference type="GO" id="GO:1990904">
    <property type="term" value="C:ribonucleoprotein complex"/>
    <property type="evidence" value="ECO:0007669"/>
    <property type="project" value="UniProtKB-KW"/>
</dbReference>
<proteinExistence type="inferred from homology"/>
<name>A0A2M7W1Q5_9BACT</name>
<comment type="similarity">
    <text evidence="1">Belongs to the universal ribosomal protein uL23 family.</text>
</comment>
<reference evidence="6" key="1">
    <citation type="submission" date="2017-09" db="EMBL/GenBank/DDBJ databases">
        <title>Depth-based differentiation of microbial function through sediment-hosted aquifers and enrichment of novel symbionts in the deep terrestrial subsurface.</title>
        <authorList>
            <person name="Probst A.J."/>
            <person name="Ladd B."/>
            <person name="Jarett J.K."/>
            <person name="Geller-Mcgrath D.E."/>
            <person name="Sieber C.M.K."/>
            <person name="Emerson J.B."/>
            <person name="Anantharaman K."/>
            <person name="Thomas B.C."/>
            <person name="Malmstrom R."/>
            <person name="Stieglmeier M."/>
            <person name="Klingl A."/>
            <person name="Woyke T."/>
            <person name="Ryan C.M."/>
            <person name="Banfield J.F."/>
        </authorList>
    </citation>
    <scope>NUCLEOTIDE SEQUENCE [LARGE SCALE GENOMIC DNA]</scope>
</reference>
<evidence type="ECO:0000313" key="5">
    <source>
        <dbReference type="EMBL" id="PJA13781.1"/>
    </source>
</evidence>
<keyword evidence="3" id="KW-0687">Ribonucleoprotein</keyword>
<evidence type="ECO:0000256" key="3">
    <source>
        <dbReference type="ARBA" id="ARBA00023274"/>
    </source>
</evidence>
<dbReference type="EMBL" id="PFQB01000075">
    <property type="protein sequence ID" value="PJA13781.1"/>
    <property type="molecule type" value="Genomic_DNA"/>
</dbReference>
<keyword evidence="2 5" id="KW-0689">Ribosomal protein</keyword>
<evidence type="ECO:0000313" key="6">
    <source>
        <dbReference type="Proteomes" id="UP000228952"/>
    </source>
</evidence>
<dbReference type="InterPro" id="IPR013025">
    <property type="entry name" value="Ribosomal_uL23-like"/>
</dbReference>
<evidence type="ECO:0000256" key="2">
    <source>
        <dbReference type="ARBA" id="ARBA00022980"/>
    </source>
</evidence>
<sequence length="91" mass="10479">MTPKIYPVKTEKTFKLANAGIYTFATMQEMGKSDIIKALKEVYSVDAVQCTSLVRKGKQKRNPLTRRVYTTPQYKKVYVRLVKGQSLDLFK</sequence>
<dbReference type="InterPro" id="IPR012678">
    <property type="entry name" value="Ribosomal_uL23/eL15/eS24_sf"/>
</dbReference>
<dbReference type="GO" id="GO:0005840">
    <property type="term" value="C:ribosome"/>
    <property type="evidence" value="ECO:0007669"/>
    <property type="project" value="UniProtKB-KW"/>
</dbReference>
<comment type="caution">
    <text evidence="5">The sequence shown here is derived from an EMBL/GenBank/DDBJ whole genome shotgun (WGS) entry which is preliminary data.</text>
</comment>
<gene>
    <name evidence="5" type="primary">rplW</name>
    <name evidence="5" type="ORF">COX64_02840</name>
</gene>